<evidence type="ECO:0000256" key="12">
    <source>
        <dbReference type="ARBA" id="ARBA00022842"/>
    </source>
</evidence>
<feature type="region of interest" description="Disordered" evidence="19">
    <location>
        <begin position="1"/>
        <end position="39"/>
    </location>
</feature>
<dbReference type="SFLD" id="SFLDS00003">
    <property type="entry name" value="Haloacid_Dehalogenase"/>
    <property type="match status" value="1"/>
</dbReference>
<dbReference type="InterPro" id="IPR023299">
    <property type="entry name" value="ATPase_P-typ_cyto_dom_N"/>
</dbReference>
<evidence type="ECO:0000256" key="17">
    <source>
        <dbReference type="ARBA" id="ARBA00023136"/>
    </source>
</evidence>
<evidence type="ECO:0000256" key="10">
    <source>
        <dbReference type="ARBA" id="ARBA00022796"/>
    </source>
</evidence>
<dbReference type="InterPro" id="IPR001757">
    <property type="entry name" value="P_typ_ATPase"/>
</dbReference>
<keyword evidence="12" id="KW-0460">Magnesium</keyword>
<accession>A0A1T4Y4K0</accession>
<keyword evidence="6 18" id="KW-0812">Transmembrane</keyword>
<evidence type="ECO:0000256" key="9">
    <source>
        <dbReference type="ARBA" id="ARBA00022741"/>
    </source>
</evidence>
<keyword evidence="4" id="KW-0813">Transport</keyword>
<dbReference type="InterPro" id="IPR036412">
    <property type="entry name" value="HAD-like_sf"/>
</dbReference>
<dbReference type="PROSITE" id="PS50846">
    <property type="entry name" value="HMA_2"/>
    <property type="match status" value="2"/>
</dbReference>
<keyword evidence="22" id="KW-1185">Reference proteome</keyword>
<dbReference type="STRING" id="1121449.SAMN02745704_02773"/>
<evidence type="ECO:0000256" key="4">
    <source>
        <dbReference type="ARBA" id="ARBA00022448"/>
    </source>
</evidence>
<dbReference type="CDD" id="cd00371">
    <property type="entry name" value="HMA"/>
    <property type="match status" value="2"/>
</dbReference>
<dbReference type="SFLD" id="SFLDG00002">
    <property type="entry name" value="C1.7:_P-type_atpase_like"/>
    <property type="match status" value="1"/>
</dbReference>
<dbReference type="Pfam" id="PF00122">
    <property type="entry name" value="E1-E2_ATPase"/>
    <property type="match status" value="1"/>
</dbReference>
<dbReference type="SFLD" id="SFLDF00027">
    <property type="entry name" value="p-type_atpase"/>
    <property type="match status" value="1"/>
</dbReference>
<organism evidence="21 22">
    <name type="scientific">Paucidesulfovibrio gracilis DSM 16080</name>
    <dbReference type="NCBI Taxonomy" id="1121449"/>
    <lineage>
        <taxon>Bacteria</taxon>
        <taxon>Pseudomonadati</taxon>
        <taxon>Thermodesulfobacteriota</taxon>
        <taxon>Desulfovibrionia</taxon>
        <taxon>Desulfovibrionales</taxon>
        <taxon>Desulfovibrionaceae</taxon>
        <taxon>Paucidesulfovibrio</taxon>
    </lineage>
</organism>
<feature type="transmembrane region" description="Helical" evidence="18">
    <location>
        <begin position="824"/>
        <end position="847"/>
    </location>
</feature>
<dbReference type="InterPro" id="IPR017969">
    <property type="entry name" value="Heavy-metal-associated_CS"/>
</dbReference>
<evidence type="ECO:0000256" key="3">
    <source>
        <dbReference type="ARBA" id="ARBA00012517"/>
    </source>
</evidence>
<protein>
    <recommendedName>
        <fullName evidence="3">P-type Cu(+) transporter</fullName>
        <ecNumber evidence="3">7.2.2.8</ecNumber>
    </recommendedName>
</protein>
<dbReference type="FunFam" id="3.30.70.100:FF:000005">
    <property type="entry name" value="Copper-exporting P-type ATPase A"/>
    <property type="match status" value="1"/>
</dbReference>
<keyword evidence="7 18" id="KW-0479">Metal-binding</keyword>
<feature type="compositionally biased region" description="Polar residues" evidence="19">
    <location>
        <begin position="1"/>
        <end position="21"/>
    </location>
</feature>
<dbReference type="PRINTS" id="PR00119">
    <property type="entry name" value="CATATPASE"/>
</dbReference>
<keyword evidence="14 18" id="KW-1133">Transmembrane helix</keyword>
<evidence type="ECO:0000313" key="22">
    <source>
        <dbReference type="Proteomes" id="UP000190027"/>
    </source>
</evidence>
<dbReference type="FunFam" id="2.70.150.10:FF:000020">
    <property type="entry name" value="Copper-exporting P-type ATPase A"/>
    <property type="match status" value="1"/>
</dbReference>
<dbReference type="InterPro" id="IPR059000">
    <property type="entry name" value="ATPase_P-type_domA"/>
</dbReference>
<gene>
    <name evidence="21" type="ORF">SAMN02745704_02773</name>
</gene>
<evidence type="ECO:0000256" key="15">
    <source>
        <dbReference type="ARBA" id="ARBA00023008"/>
    </source>
</evidence>
<dbReference type="GO" id="GO:0005524">
    <property type="term" value="F:ATP binding"/>
    <property type="evidence" value="ECO:0007669"/>
    <property type="project" value="UniProtKB-UniRule"/>
</dbReference>
<evidence type="ECO:0000256" key="6">
    <source>
        <dbReference type="ARBA" id="ARBA00022692"/>
    </source>
</evidence>
<evidence type="ECO:0000256" key="5">
    <source>
        <dbReference type="ARBA" id="ARBA00022475"/>
    </source>
</evidence>
<dbReference type="Proteomes" id="UP000190027">
    <property type="component" value="Unassembled WGS sequence"/>
</dbReference>
<dbReference type="GO" id="GO:0060003">
    <property type="term" value="P:copper ion export"/>
    <property type="evidence" value="ECO:0007669"/>
    <property type="project" value="UniProtKB-ARBA"/>
</dbReference>
<feature type="transmembrane region" description="Helical" evidence="18">
    <location>
        <begin position="211"/>
        <end position="230"/>
    </location>
</feature>
<keyword evidence="13" id="KW-1278">Translocase</keyword>
<comment type="subcellular location">
    <subcellularLocation>
        <location evidence="1">Cell membrane</location>
        <topology evidence="1">Multi-pass membrane protein</topology>
    </subcellularLocation>
</comment>
<keyword evidence="10" id="KW-0187">Copper transport</keyword>
<evidence type="ECO:0000256" key="16">
    <source>
        <dbReference type="ARBA" id="ARBA00023065"/>
    </source>
</evidence>
<dbReference type="GO" id="GO:0005886">
    <property type="term" value="C:plasma membrane"/>
    <property type="evidence" value="ECO:0007669"/>
    <property type="project" value="UniProtKB-SubCell"/>
</dbReference>
<keyword evidence="15" id="KW-0186">Copper</keyword>
<dbReference type="CDD" id="cd02094">
    <property type="entry name" value="P-type_ATPase_Cu-like"/>
    <property type="match status" value="1"/>
</dbReference>
<dbReference type="SUPFAM" id="SSF55008">
    <property type="entry name" value="HMA, heavy metal-associated domain"/>
    <property type="match status" value="2"/>
</dbReference>
<keyword evidence="17 18" id="KW-0472">Membrane</keyword>
<sequence length="889" mass="93787">MTDSGSNNPPKSAPTKPSAQEVQRAAESLPGGPGSGQATGANVQVQAQVRGMHCGACAARIERVLGKTPGVASVSVSLAGESMSLEYDPETVDREQIEESVSRLGFGVDLPEPAAAHHDSLRLDIQGMHCAACVARVERTVRNLPGVDEADVSLADNTGTIQFDPATISRADIRKAIRDAGYESREQTGEDLFEERRREMAEDLRHRRNRLIPAFLFALPLLVVSMGHMWGMPLPGFLDPMHSPLNFALLQLALTLPVLWSGRFFYTIGIPALLRGGPNMDSLVAVGTGAAFLYSVWNTVEIALGRAYGFDPVAKAMDLYFESAAVLIALISLGKYFEARSKMRTSEAIRSLMNLSPDTALVVQDGKENEVPAQDVQPGDLVRIRPGTRIPVDGEVVEGRSGVDESMLTGEPLPVTKEPGDTLTGGSLNTTGSLLMRAQRVGSETTLARIVEMVRRAQGSKAPIASLADKVSFYFVPAVMSIAVLAGLAWYVVGGADFAFSLRIFVAVMVIACPCAMGLATPMSIMVGTGRGAQLGVLVKGGESLQALSEIRTIAFDKTGTLTRGEPTVDGIWTPEQADAASQEEQALALAAAAESQSEHPLALAVLKAAEERGMTLPQTKSFDSVPGRGVHAQIQDHDGDGVRDVLLGNRELLQEQNVSLAPAATEAAEQYAGQGKTALYLAVDGTLAAVLALADTPRQESAEVLKKVHGLGIRTVMLTGDAEPAARAVAGQLGIDEVRARILPGDKADAVADLQRHGRIAMVGDGVNDAPALARADVGIAMGSGIDSAVEAGDVVLLRGGLDGLLTALELSRSVMRNIRQNLFWAFAFNVLGIPVAAGVLILFGGPGLNPMIAGTAMAMSSVTVVSNALRLRSFKEKKTTTSTSEES</sequence>
<feature type="transmembrane region" description="Helical" evidence="18">
    <location>
        <begin position="498"/>
        <end position="521"/>
    </location>
</feature>
<keyword evidence="16" id="KW-0406">Ion transport</keyword>
<evidence type="ECO:0000256" key="14">
    <source>
        <dbReference type="ARBA" id="ARBA00022989"/>
    </source>
</evidence>
<dbReference type="InterPro" id="IPR044492">
    <property type="entry name" value="P_typ_ATPase_HD_dom"/>
</dbReference>
<dbReference type="EMBL" id="FUYC01000028">
    <property type="protein sequence ID" value="SKA96744.1"/>
    <property type="molecule type" value="Genomic_DNA"/>
</dbReference>
<dbReference type="Gene3D" id="3.40.50.1000">
    <property type="entry name" value="HAD superfamily/HAD-like"/>
    <property type="match status" value="1"/>
</dbReference>
<evidence type="ECO:0000256" key="13">
    <source>
        <dbReference type="ARBA" id="ARBA00022967"/>
    </source>
</evidence>
<feature type="transmembrane region" description="Helical" evidence="18">
    <location>
        <begin position="320"/>
        <end position="337"/>
    </location>
</feature>
<evidence type="ECO:0000256" key="18">
    <source>
        <dbReference type="RuleBase" id="RU362081"/>
    </source>
</evidence>
<dbReference type="RefSeq" id="WP_078718315.1">
    <property type="nucleotide sequence ID" value="NZ_FUYC01000028.1"/>
</dbReference>
<dbReference type="FunFam" id="3.30.70.100:FF:000001">
    <property type="entry name" value="ATPase copper transporting beta"/>
    <property type="match status" value="1"/>
</dbReference>
<dbReference type="GO" id="GO:0055070">
    <property type="term" value="P:copper ion homeostasis"/>
    <property type="evidence" value="ECO:0007669"/>
    <property type="project" value="TreeGrafter"/>
</dbReference>
<dbReference type="NCBIfam" id="TIGR00003">
    <property type="entry name" value="copper ion binding protein"/>
    <property type="match status" value="2"/>
</dbReference>
<evidence type="ECO:0000256" key="11">
    <source>
        <dbReference type="ARBA" id="ARBA00022840"/>
    </source>
</evidence>
<dbReference type="NCBIfam" id="TIGR01494">
    <property type="entry name" value="ATPase_P-type"/>
    <property type="match status" value="2"/>
</dbReference>
<dbReference type="PANTHER" id="PTHR43520:SF8">
    <property type="entry name" value="P-TYPE CU(+) TRANSPORTER"/>
    <property type="match status" value="1"/>
</dbReference>
<feature type="transmembrane region" description="Helical" evidence="18">
    <location>
        <begin position="471"/>
        <end position="492"/>
    </location>
</feature>
<feature type="domain" description="HMA" evidence="20">
    <location>
        <begin position="43"/>
        <end position="109"/>
    </location>
</feature>
<evidence type="ECO:0000256" key="7">
    <source>
        <dbReference type="ARBA" id="ARBA00022723"/>
    </source>
</evidence>
<feature type="domain" description="HMA" evidence="20">
    <location>
        <begin position="119"/>
        <end position="185"/>
    </location>
</feature>
<evidence type="ECO:0000256" key="1">
    <source>
        <dbReference type="ARBA" id="ARBA00004651"/>
    </source>
</evidence>
<dbReference type="NCBIfam" id="TIGR01511">
    <property type="entry name" value="ATPase-IB1_Cu"/>
    <property type="match status" value="1"/>
</dbReference>
<dbReference type="Gene3D" id="3.30.70.100">
    <property type="match status" value="2"/>
</dbReference>
<dbReference type="InterPro" id="IPR008250">
    <property type="entry name" value="ATPase_P-typ_transduc_dom_A_sf"/>
</dbReference>
<dbReference type="OrthoDB" id="9763278at2"/>
<dbReference type="GO" id="GO:0016887">
    <property type="term" value="F:ATP hydrolysis activity"/>
    <property type="evidence" value="ECO:0007669"/>
    <property type="project" value="InterPro"/>
</dbReference>
<dbReference type="GO" id="GO:0005507">
    <property type="term" value="F:copper ion binding"/>
    <property type="evidence" value="ECO:0007669"/>
    <property type="project" value="InterPro"/>
</dbReference>
<dbReference type="InterPro" id="IPR006121">
    <property type="entry name" value="HMA_dom"/>
</dbReference>
<feature type="transmembrane region" description="Helical" evidence="18">
    <location>
        <begin position="250"/>
        <end position="270"/>
    </location>
</feature>
<dbReference type="SUPFAM" id="SSF81660">
    <property type="entry name" value="Metal cation-transporting ATPase, ATP-binding domain N"/>
    <property type="match status" value="1"/>
</dbReference>
<dbReference type="SUPFAM" id="SSF56784">
    <property type="entry name" value="HAD-like"/>
    <property type="match status" value="1"/>
</dbReference>
<evidence type="ECO:0000256" key="2">
    <source>
        <dbReference type="ARBA" id="ARBA00006024"/>
    </source>
</evidence>
<evidence type="ECO:0000256" key="8">
    <source>
        <dbReference type="ARBA" id="ARBA00022737"/>
    </source>
</evidence>
<feature type="transmembrane region" description="Helical" evidence="18">
    <location>
        <begin position="282"/>
        <end position="300"/>
    </location>
</feature>
<proteinExistence type="inferred from homology"/>
<name>A0A1T4Y4K0_9BACT</name>
<dbReference type="GO" id="GO:0140581">
    <property type="term" value="F:P-type monovalent copper transporter activity"/>
    <property type="evidence" value="ECO:0007669"/>
    <property type="project" value="UniProtKB-EC"/>
</dbReference>
<dbReference type="PROSITE" id="PS00154">
    <property type="entry name" value="ATPASE_E1_E2"/>
    <property type="match status" value="1"/>
</dbReference>
<feature type="transmembrane region" description="Helical" evidence="18">
    <location>
        <begin position="853"/>
        <end position="871"/>
    </location>
</feature>
<dbReference type="Gene3D" id="3.40.1110.10">
    <property type="entry name" value="Calcium-transporting ATPase, cytoplasmic domain N"/>
    <property type="match status" value="1"/>
</dbReference>
<dbReference type="InterPro" id="IPR036163">
    <property type="entry name" value="HMA_dom_sf"/>
</dbReference>
<dbReference type="NCBIfam" id="TIGR01525">
    <property type="entry name" value="ATPase-IB_hvy"/>
    <property type="match status" value="1"/>
</dbReference>
<dbReference type="Pfam" id="PF00403">
    <property type="entry name" value="HMA"/>
    <property type="match status" value="2"/>
</dbReference>
<dbReference type="InterPro" id="IPR023298">
    <property type="entry name" value="ATPase_P-typ_TM_dom_sf"/>
</dbReference>
<dbReference type="PROSITE" id="PS01047">
    <property type="entry name" value="HMA_1"/>
    <property type="match status" value="2"/>
</dbReference>
<keyword evidence="8" id="KW-0677">Repeat</keyword>
<dbReference type="InterPro" id="IPR018303">
    <property type="entry name" value="ATPase_P-typ_P_site"/>
</dbReference>
<dbReference type="InterPro" id="IPR023214">
    <property type="entry name" value="HAD_sf"/>
</dbReference>
<feature type="region of interest" description="Disordered" evidence="19">
    <location>
        <begin position="401"/>
        <end position="423"/>
    </location>
</feature>
<dbReference type="InterPro" id="IPR006122">
    <property type="entry name" value="HMA_Cu_ion-bd"/>
</dbReference>
<evidence type="ECO:0000259" key="20">
    <source>
        <dbReference type="PROSITE" id="PS50846"/>
    </source>
</evidence>
<evidence type="ECO:0000256" key="19">
    <source>
        <dbReference type="SAM" id="MobiDB-lite"/>
    </source>
</evidence>
<evidence type="ECO:0000313" key="21">
    <source>
        <dbReference type="EMBL" id="SKA96744.1"/>
    </source>
</evidence>
<dbReference type="Pfam" id="PF00702">
    <property type="entry name" value="Hydrolase"/>
    <property type="match status" value="1"/>
</dbReference>
<keyword evidence="9 18" id="KW-0547">Nucleotide-binding</keyword>
<dbReference type="SUPFAM" id="SSF81653">
    <property type="entry name" value="Calcium ATPase, transduction domain A"/>
    <property type="match status" value="1"/>
</dbReference>
<dbReference type="AlphaFoldDB" id="A0A1T4Y4K0"/>
<comment type="similarity">
    <text evidence="2 18">Belongs to the cation transport ATPase (P-type) (TC 3.A.3) family. Type IB subfamily.</text>
</comment>
<dbReference type="PANTHER" id="PTHR43520">
    <property type="entry name" value="ATP7, ISOFORM B"/>
    <property type="match status" value="1"/>
</dbReference>
<dbReference type="PRINTS" id="PR00942">
    <property type="entry name" value="CUATPASEI"/>
</dbReference>
<reference evidence="21 22" key="1">
    <citation type="submission" date="2017-02" db="EMBL/GenBank/DDBJ databases">
        <authorList>
            <person name="Peterson S.W."/>
        </authorList>
    </citation>
    <scope>NUCLEOTIDE SEQUENCE [LARGE SCALE GENOMIC DNA]</scope>
    <source>
        <strain evidence="21 22">DSM 16080</strain>
    </source>
</reference>
<keyword evidence="5 18" id="KW-1003">Cell membrane</keyword>
<keyword evidence="11 18" id="KW-0067">ATP-binding</keyword>
<dbReference type="Gene3D" id="2.70.150.10">
    <property type="entry name" value="Calcium-transporting ATPase, cytoplasmic transduction domain A"/>
    <property type="match status" value="1"/>
</dbReference>
<dbReference type="InterPro" id="IPR027256">
    <property type="entry name" value="P-typ_ATPase_IB"/>
</dbReference>
<dbReference type="EC" id="7.2.2.8" evidence="3"/>
<dbReference type="GO" id="GO:0043682">
    <property type="term" value="F:P-type divalent copper transporter activity"/>
    <property type="evidence" value="ECO:0007669"/>
    <property type="project" value="TreeGrafter"/>
</dbReference>
<dbReference type="SUPFAM" id="SSF81665">
    <property type="entry name" value="Calcium ATPase, transmembrane domain M"/>
    <property type="match status" value="1"/>
</dbReference>